<dbReference type="GO" id="GO:0003676">
    <property type="term" value="F:nucleic acid binding"/>
    <property type="evidence" value="ECO:0007669"/>
    <property type="project" value="InterPro"/>
</dbReference>
<dbReference type="EMBL" id="QSAJ01000001">
    <property type="protein sequence ID" value="RGW55902.1"/>
    <property type="molecule type" value="Genomic_DNA"/>
</dbReference>
<dbReference type="InterPro" id="IPR002711">
    <property type="entry name" value="HNH"/>
</dbReference>
<dbReference type="GO" id="GO:0003964">
    <property type="term" value="F:RNA-directed DNA polymerase activity"/>
    <property type="evidence" value="ECO:0007669"/>
    <property type="project" value="UniProtKB-KW"/>
</dbReference>
<keyword evidence="2" id="KW-0548">Nucleotidyltransferase</keyword>
<dbReference type="NCBIfam" id="TIGR04416">
    <property type="entry name" value="group_II_RT_mat"/>
    <property type="match status" value="1"/>
</dbReference>
<dbReference type="EC" id="2.7.7.49" evidence="2"/>
<dbReference type="InterPro" id="IPR003615">
    <property type="entry name" value="HNH_nuc"/>
</dbReference>
<name>A0A395XQP4_9FIRM</name>
<keyword evidence="2" id="KW-0808">Transferase</keyword>
<feature type="domain" description="Reverse transcriptase" evidence="1">
    <location>
        <begin position="97"/>
        <end position="355"/>
    </location>
</feature>
<dbReference type="SMART" id="SM00507">
    <property type="entry name" value="HNHc"/>
    <property type="match status" value="1"/>
</dbReference>
<dbReference type="Gene3D" id="1.10.30.50">
    <property type="match status" value="1"/>
</dbReference>
<dbReference type="Proteomes" id="UP000266376">
    <property type="component" value="Unassembled WGS sequence"/>
</dbReference>
<dbReference type="CDD" id="cd01651">
    <property type="entry name" value="RT_G2_intron"/>
    <property type="match status" value="1"/>
</dbReference>
<dbReference type="SUPFAM" id="SSF56672">
    <property type="entry name" value="DNA/RNA polymerases"/>
    <property type="match status" value="1"/>
</dbReference>
<comment type="caution">
    <text evidence="2">The sequence shown here is derived from an EMBL/GenBank/DDBJ whole genome shotgun (WGS) entry which is preliminary data.</text>
</comment>
<dbReference type="PANTHER" id="PTHR34047:SF8">
    <property type="entry name" value="PROTEIN YKFC"/>
    <property type="match status" value="1"/>
</dbReference>
<accession>A0A395XQP4</accession>
<dbReference type="InterPro" id="IPR051083">
    <property type="entry name" value="GrpII_Intron_Splice-Mob/Def"/>
</dbReference>
<proteinExistence type="predicted"/>
<dbReference type="InterPro" id="IPR000477">
    <property type="entry name" value="RT_dom"/>
</dbReference>
<dbReference type="GO" id="GO:0008270">
    <property type="term" value="F:zinc ion binding"/>
    <property type="evidence" value="ECO:0007669"/>
    <property type="project" value="InterPro"/>
</dbReference>
<reference evidence="2 3" key="1">
    <citation type="submission" date="2018-08" db="EMBL/GenBank/DDBJ databases">
        <title>A genome reference for cultivated species of the human gut microbiota.</title>
        <authorList>
            <person name="Zou Y."/>
            <person name="Xue W."/>
            <person name="Luo G."/>
        </authorList>
    </citation>
    <scope>NUCLEOTIDE SEQUENCE [LARGE SCALE GENOMIC DNA]</scope>
    <source>
        <strain evidence="2 3">AF12-11</strain>
    </source>
</reference>
<evidence type="ECO:0000313" key="2">
    <source>
        <dbReference type="EMBL" id="RGW55902.1"/>
    </source>
</evidence>
<sequence>MPNEKANNKKEKLLCVDNLRHAEYYEMQGVFDDLYARSKCGEEFTNLMSLILSRENILLAYRNIKTNAGSKTAGTDGLTISDIGRLTAEQVVDKVRFIAAGSPHGYRPKAVRRKDIPKPYDPTKTRPLGIPCIWDRLIQQCVKQVMEPICEAKFSENSYGFRPGRSTEHAIDRTYRLMQLTHLHYVIEFDIKGFFDNVNHSKLIKQIWAMGIHDKHLLYILRQMLSATIKMPDGTFVRPNKGTPQGGIISPLLANIVLNELDHWIDSQWQDSPVKHKYSKCNGYVPMRKTGLKEIYIVRYADDFRIFCRNKTDAERTKAAVTQWLSERLRLDVSPEKTRVVNIKRRYSVFLGFKIRVHPKGQKLVVKSHINDKQLKHVQEKLVKQAKRIGNPRRGRKTQEEISLYNSMVMGIQNYYRIATNVNLDCSVLHRAVMKTLTNRLRTENGSNLVKAGRELTQVERKLYGKSKMLRFVAGTDEPVYPIGYVQHKHPMARKRSICQYTVDGRKGLHDSLRINVALMCQMMRQPLFDRSVEFADNRISLFSAQWGKCAVTGKDFLSVADIHCHHKIPQKDGGTDKYENLVLVFEPVHKLIHATRADTIQKYMDILHLEKGQVKKLNLLREKAGLFPLA</sequence>
<dbReference type="PANTHER" id="PTHR34047">
    <property type="entry name" value="NUCLEAR INTRON MATURASE 1, MITOCHONDRIAL-RELATED"/>
    <property type="match status" value="1"/>
</dbReference>
<evidence type="ECO:0000259" key="1">
    <source>
        <dbReference type="PROSITE" id="PS50878"/>
    </source>
</evidence>
<organism evidence="2 3">
    <name type="scientific">Dorea formicigenerans</name>
    <dbReference type="NCBI Taxonomy" id="39486"/>
    <lineage>
        <taxon>Bacteria</taxon>
        <taxon>Bacillati</taxon>
        <taxon>Bacillota</taxon>
        <taxon>Clostridia</taxon>
        <taxon>Lachnospirales</taxon>
        <taxon>Lachnospiraceae</taxon>
        <taxon>Dorea</taxon>
    </lineage>
</organism>
<keyword evidence="2" id="KW-0695">RNA-directed DNA polymerase</keyword>
<dbReference type="Pfam" id="PF00078">
    <property type="entry name" value="RVT_1"/>
    <property type="match status" value="1"/>
</dbReference>
<protein>
    <submittedName>
        <fullName evidence="2">Group II intron reverse transcriptase/maturase</fullName>
        <ecNumber evidence="2">2.7.7.49</ecNumber>
    </submittedName>
</protein>
<dbReference type="AlphaFoldDB" id="A0A395XQP4"/>
<evidence type="ECO:0000313" key="3">
    <source>
        <dbReference type="Proteomes" id="UP000266376"/>
    </source>
</evidence>
<gene>
    <name evidence="2" type="primary">ltrA</name>
    <name evidence="2" type="ORF">DWV67_00270</name>
</gene>
<dbReference type="InterPro" id="IPR043502">
    <property type="entry name" value="DNA/RNA_pol_sf"/>
</dbReference>
<dbReference type="InterPro" id="IPR030931">
    <property type="entry name" value="Group_II_RT_mat"/>
</dbReference>
<dbReference type="PROSITE" id="PS50878">
    <property type="entry name" value="RT_POL"/>
    <property type="match status" value="1"/>
</dbReference>
<dbReference type="GO" id="GO:0004519">
    <property type="term" value="F:endonuclease activity"/>
    <property type="evidence" value="ECO:0007669"/>
    <property type="project" value="InterPro"/>
</dbReference>
<dbReference type="Pfam" id="PF01844">
    <property type="entry name" value="HNH"/>
    <property type="match status" value="1"/>
</dbReference>
<dbReference type="CDD" id="cd00085">
    <property type="entry name" value="HNHc"/>
    <property type="match status" value="1"/>
</dbReference>